<evidence type="ECO:0000313" key="4">
    <source>
        <dbReference type="EMBL" id="CAA3019960.1"/>
    </source>
</evidence>
<organism evidence="4 5">
    <name type="scientific">Olea europaea subsp. europaea</name>
    <dbReference type="NCBI Taxonomy" id="158383"/>
    <lineage>
        <taxon>Eukaryota</taxon>
        <taxon>Viridiplantae</taxon>
        <taxon>Streptophyta</taxon>
        <taxon>Embryophyta</taxon>
        <taxon>Tracheophyta</taxon>
        <taxon>Spermatophyta</taxon>
        <taxon>Magnoliopsida</taxon>
        <taxon>eudicotyledons</taxon>
        <taxon>Gunneridae</taxon>
        <taxon>Pentapetalae</taxon>
        <taxon>asterids</taxon>
        <taxon>lamiids</taxon>
        <taxon>Lamiales</taxon>
        <taxon>Oleaceae</taxon>
        <taxon>Oleeae</taxon>
        <taxon>Olea</taxon>
    </lineage>
</organism>
<dbReference type="AlphaFoldDB" id="A0A8S0UNN3"/>
<evidence type="ECO:0000256" key="3">
    <source>
        <dbReference type="SAM" id="SignalP"/>
    </source>
</evidence>
<dbReference type="OrthoDB" id="1888725at2759"/>
<dbReference type="Gramene" id="OE9A063763T1">
    <property type="protein sequence ID" value="OE9A063763C1"/>
    <property type="gene ID" value="OE9A063763"/>
</dbReference>
<dbReference type="PANTHER" id="PTHR31614:SF24">
    <property type="entry name" value="OLEE1-LIKE PROTEIN"/>
    <property type="match status" value="1"/>
</dbReference>
<evidence type="ECO:0000256" key="1">
    <source>
        <dbReference type="ARBA" id="ARBA00010049"/>
    </source>
</evidence>
<dbReference type="Proteomes" id="UP000594638">
    <property type="component" value="Unassembled WGS sequence"/>
</dbReference>
<accession>A0A8S0UNN3</accession>
<comment type="caution">
    <text evidence="4">The sequence shown here is derived from an EMBL/GenBank/DDBJ whole genome shotgun (WGS) entry which is preliminary data.</text>
</comment>
<dbReference type="InterPro" id="IPR006040">
    <property type="entry name" value="Allergen_Ole_e_I_CS"/>
</dbReference>
<feature type="signal peptide" evidence="3">
    <location>
        <begin position="1"/>
        <end position="26"/>
    </location>
</feature>
<feature type="chain" id="PRO_5035884265" evidence="3">
    <location>
        <begin position="27"/>
        <end position="172"/>
    </location>
</feature>
<dbReference type="InterPro" id="IPR006041">
    <property type="entry name" value="Pollen_Ole_e1_allergen"/>
</dbReference>
<protein>
    <submittedName>
        <fullName evidence="4">Major pollen allergen Ole e 1-like</fullName>
    </submittedName>
</protein>
<evidence type="ECO:0000313" key="5">
    <source>
        <dbReference type="Proteomes" id="UP000594638"/>
    </source>
</evidence>
<reference evidence="4 5" key="1">
    <citation type="submission" date="2019-12" db="EMBL/GenBank/DDBJ databases">
        <authorList>
            <person name="Alioto T."/>
            <person name="Alioto T."/>
            <person name="Gomez Garrido J."/>
        </authorList>
    </citation>
    <scope>NUCLEOTIDE SEQUENCE [LARGE SCALE GENOMIC DNA]</scope>
</reference>
<gene>
    <name evidence="4" type="ORF">OLEA9_A063763</name>
</gene>
<dbReference type="GO" id="GO:0005615">
    <property type="term" value="C:extracellular space"/>
    <property type="evidence" value="ECO:0007669"/>
    <property type="project" value="InterPro"/>
</dbReference>
<sequence length="172" mass="19375">MTRFIQFLILFTVVLFFSSLPSAVNSQASPNKQSFYVEGQVYCDTCRAQFINKLTEFMPGAEVKLQCRGEEEGNITYTVSGKTNDKGVYRLPVKGDHEDEFCQIKLISSTRKDCDEIPDEGWTKQASSITLTINNGMHGDVRSANPLGFLKKKALPECIELWKELDILPPDL</sequence>
<keyword evidence="2" id="KW-1015">Disulfide bond</keyword>
<keyword evidence="3" id="KW-0732">Signal</keyword>
<evidence type="ECO:0000256" key="2">
    <source>
        <dbReference type="ARBA" id="ARBA00023157"/>
    </source>
</evidence>
<name>A0A8S0UNN3_OLEEU</name>
<dbReference type="PROSITE" id="PS00925">
    <property type="entry name" value="OLEEI"/>
    <property type="match status" value="1"/>
</dbReference>
<keyword evidence="5" id="KW-1185">Reference proteome</keyword>
<dbReference type="EMBL" id="CACTIH010009032">
    <property type="protein sequence ID" value="CAA3019960.1"/>
    <property type="molecule type" value="Genomic_DNA"/>
</dbReference>
<proteinExistence type="inferred from homology"/>
<dbReference type="Pfam" id="PF01190">
    <property type="entry name" value="Pollen_Ole_e_1"/>
    <property type="match status" value="1"/>
</dbReference>
<dbReference type="PANTHER" id="PTHR31614">
    <property type="entry name" value="PROTEIN DOWNSTREAM OF FLC-RELATED"/>
    <property type="match status" value="1"/>
</dbReference>
<comment type="similarity">
    <text evidence="1">Belongs to the Ole e I family.</text>
</comment>